<dbReference type="Proteomes" id="UP001141806">
    <property type="component" value="Unassembled WGS sequence"/>
</dbReference>
<protein>
    <submittedName>
        <fullName evidence="1">Uncharacterized protein</fullName>
    </submittedName>
</protein>
<gene>
    <name evidence="1" type="ORF">NE237_005647</name>
</gene>
<organism evidence="1 2">
    <name type="scientific">Protea cynaroides</name>
    <dbReference type="NCBI Taxonomy" id="273540"/>
    <lineage>
        <taxon>Eukaryota</taxon>
        <taxon>Viridiplantae</taxon>
        <taxon>Streptophyta</taxon>
        <taxon>Embryophyta</taxon>
        <taxon>Tracheophyta</taxon>
        <taxon>Spermatophyta</taxon>
        <taxon>Magnoliopsida</taxon>
        <taxon>Proteales</taxon>
        <taxon>Proteaceae</taxon>
        <taxon>Protea</taxon>
    </lineage>
</organism>
<proteinExistence type="predicted"/>
<dbReference type="AlphaFoldDB" id="A0A9Q0KKU1"/>
<comment type="caution">
    <text evidence="1">The sequence shown here is derived from an EMBL/GenBank/DDBJ whole genome shotgun (WGS) entry which is preliminary data.</text>
</comment>
<accession>A0A9Q0KKU1</accession>
<evidence type="ECO:0000313" key="2">
    <source>
        <dbReference type="Proteomes" id="UP001141806"/>
    </source>
</evidence>
<dbReference type="EMBL" id="JAMYWD010000004">
    <property type="protein sequence ID" value="KAJ4972473.1"/>
    <property type="molecule type" value="Genomic_DNA"/>
</dbReference>
<reference evidence="1" key="1">
    <citation type="journal article" date="2023" name="Plant J.">
        <title>The genome of the king protea, Protea cynaroides.</title>
        <authorList>
            <person name="Chang J."/>
            <person name="Duong T.A."/>
            <person name="Schoeman C."/>
            <person name="Ma X."/>
            <person name="Roodt D."/>
            <person name="Barker N."/>
            <person name="Li Z."/>
            <person name="Van de Peer Y."/>
            <person name="Mizrachi E."/>
        </authorList>
    </citation>
    <scope>NUCLEOTIDE SEQUENCE</scope>
    <source>
        <tissue evidence="1">Young leaves</tissue>
    </source>
</reference>
<keyword evidence="2" id="KW-1185">Reference proteome</keyword>
<evidence type="ECO:0000313" key="1">
    <source>
        <dbReference type="EMBL" id="KAJ4972473.1"/>
    </source>
</evidence>
<sequence length="231" mass="25372">MNGIERSETAERSGLLQAPATRFLGISRRNICSSFCNYLRLQMRMGSPGECSYISPTMISDTILVRQNSVVGGAVGASSVQRGTKVSYQCSGGLKFGDSMRCGCSSSVGAEKGGIAGTRDGDGDDEGVVNKFDPPETAGNFMQLNRLERSWIELCRIPTTAILDQLASRHDHWDDNYDDDEEVEYDLDDVYNQSHGCSYLEDILPALSVCEIQEIDHEAGEEKKKKMMMTG</sequence>
<name>A0A9Q0KKU1_9MAGN</name>